<feature type="domain" description="RNA polymerase sigma factor 70 region 4 type 2" evidence="8">
    <location>
        <begin position="121"/>
        <end position="173"/>
    </location>
</feature>
<dbReference type="PANTHER" id="PTHR43133">
    <property type="entry name" value="RNA POLYMERASE ECF-TYPE SIGMA FACTO"/>
    <property type="match status" value="1"/>
</dbReference>
<dbReference type="AlphaFoldDB" id="A0A2D0NE78"/>
<gene>
    <name evidence="9" type="ORF">CRP01_10310</name>
</gene>
<dbReference type="SUPFAM" id="SSF88946">
    <property type="entry name" value="Sigma2 domain of RNA polymerase sigma factors"/>
    <property type="match status" value="1"/>
</dbReference>
<dbReference type="RefSeq" id="WP_099149936.1">
    <property type="nucleotide sequence ID" value="NZ_PDUD01000017.1"/>
</dbReference>
<keyword evidence="4 6" id="KW-0238">DNA-binding</keyword>
<dbReference type="OrthoDB" id="9780326at2"/>
<evidence type="ECO:0000259" key="8">
    <source>
        <dbReference type="Pfam" id="PF08281"/>
    </source>
</evidence>
<keyword evidence="2 6" id="KW-0805">Transcription regulation</keyword>
<dbReference type="InterPro" id="IPR014284">
    <property type="entry name" value="RNA_pol_sigma-70_dom"/>
</dbReference>
<dbReference type="EMBL" id="PDUD01000017">
    <property type="protein sequence ID" value="PHN06680.1"/>
    <property type="molecule type" value="Genomic_DNA"/>
</dbReference>
<dbReference type="Gene3D" id="1.10.10.10">
    <property type="entry name" value="Winged helix-like DNA-binding domain superfamily/Winged helix DNA-binding domain"/>
    <property type="match status" value="1"/>
</dbReference>
<evidence type="ECO:0000256" key="1">
    <source>
        <dbReference type="ARBA" id="ARBA00010641"/>
    </source>
</evidence>
<dbReference type="InterPro" id="IPR039425">
    <property type="entry name" value="RNA_pol_sigma-70-like"/>
</dbReference>
<evidence type="ECO:0000256" key="5">
    <source>
        <dbReference type="ARBA" id="ARBA00023163"/>
    </source>
</evidence>
<dbReference type="InterPro" id="IPR036388">
    <property type="entry name" value="WH-like_DNA-bd_sf"/>
</dbReference>
<accession>A0A2D0NE78</accession>
<dbReference type="GO" id="GO:0003677">
    <property type="term" value="F:DNA binding"/>
    <property type="evidence" value="ECO:0007669"/>
    <property type="project" value="UniProtKB-KW"/>
</dbReference>
<evidence type="ECO:0000256" key="2">
    <source>
        <dbReference type="ARBA" id="ARBA00023015"/>
    </source>
</evidence>
<sequence length="189" mass="22427">MEEESRWIIAARKGNRLAFRRLVEKYQNYVFTIALRILKRREVAEEVAQDVFLKVYTTLDSFEGKSKFSTWLYTIAYRTAIDVARKKQLPTQELADERTGNWKDDFHEDGLQRVSRQDLQQYLKQAIDQLDPLDASIITLYYLHEKMVKEIAEITGLTETNIKTKLYRLRDRLRETLTQQLGTEIEDML</sequence>
<dbReference type="Pfam" id="PF08281">
    <property type="entry name" value="Sigma70_r4_2"/>
    <property type="match status" value="1"/>
</dbReference>
<dbReference type="SUPFAM" id="SSF88659">
    <property type="entry name" value="Sigma3 and sigma4 domains of RNA polymerase sigma factors"/>
    <property type="match status" value="1"/>
</dbReference>
<dbReference type="GO" id="GO:0016987">
    <property type="term" value="F:sigma factor activity"/>
    <property type="evidence" value="ECO:0007669"/>
    <property type="project" value="UniProtKB-KW"/>
</dbReference>
<feature type="domain" description="RNA polymerase sigma-70 region 2" evidence="7">
    <location>
        <begin position="22"/>
        <end position="88"/>
    </location>
</feature>
<evidence type="ECO:0000313" key="10">
    <source>
        <dbReference type="Proteomes" id="UP000223913"/>
    </source>
</evidence>
<dbReference type="PROSITE" id="PS01063">
    <property type="entry name" value="SIGMA70_ECF"/>
    <property type="match status" value="1"/>
</dbReference>
<organism evidence="9 10">
    <name type="scientific">Flavilitoribacter nigricans (strain ATCC 23147 / DSM 23189 / NBRC 102662 / NCIMB 1420 / SS-2)</name>
    <name type="common">Lewinella nigricans</name>
    <dbReference type="NCBI Taxonomy" id="1122177"/>
    <lineage>
        <taxon>Bacteria</taxon>
        <taxon>Pseudomonadati</taxon>
        <taxon>Bacteroidota</taxon>
        <taxon>Saprospiria</taxon>
        <taxon>Saprospirales</taxon>
        <taxon>Lewinellaceae</taxon>
        <taxon>Flavilitoribacter</taxon>
    </lineage>
</organism>
<evidence type="ECO:0000256" key="6">
    <source>
        <dbReference type="RuleBase" id="RU000716"/>
    </source>
</evidence>
<dbReference type="InterPro" id="IPR013325">
    <property type="entry name" value="RNA_pol_sigma_r2"/>
</dbReference>
<dbReference type="InterPro" id="IPR007627">
    <property type="entry name" value="RNA_pol_sigma70_r2"/>
</dbReference>
<keyword evidence="5 6" id="KW-0804">Transcription</keyword>
<evidence type="ECO:0000256" key="4">
    <source>
        <dbReference type="ARBA" id="ARBA00023125"/>
    </source>
</evidence>
<evidence type="ECO:0000313" key="9">
    <source>
        <dbReference type="EMBL" id="PHN06680.1"/>
    </source>
</evidence>
<dbReference type="InterPro" id="IPR013249">
    <property type="entry name" value="RNA_pol_sigma70_r4_t2"/>
</dbReference>
<dbReference type="NCBIfam" id="TIGR02937">
    <property type="entry name" value="sigma70-ECF"/>
    <property type="match status" value="1"/>
</dbReference>
<dbReference type="GO" id="GO:0006352">
    <property type="term" value="P:DNA-templated transcription initiation"/>
    <property type="evidence" value="ECO:0007669"/>
    <property type="project" value="InterPro"/>
</dbReference>
<comment type="similarity">
    <text evidence="1 6">Belongs to the sigma-70 factor family. ECF subfamily.</text>
</comment>
<dbReference type="Proteomes" id="UP000223913">
    <property type="component" value="Unassembled WGS sequence"/>
</dbReference>
<evidence type="ECO:0000259" key="7">
    <source>
        <dbReference type="Pfam" id="PF04542"/>
    </source>
</evidence>
<protein>
    <recommendedName>
        <fullName evidence="6">RNA polymerase sigma factor</fullName>
    </recommendedName>
</protein>
<dbReference type="InterPro" id="IPR013324">
    <property type="entry name" value="RNA_pol_sigma_r3/r4-like"/>
</dbReference>
<dbReference type="Pfam" id="PF04542">
    <property type="entry name" value="Sigma70_r2"/>
    <property type="match status" value="1"/>
</dbReference>
<dbReference type="InterPro" id="IPR000838">
    <property type="entry name" value="RNA_pol_sigma70_ECF_CS"/>
</dbReference>
<dbReference type="Gene3D" id="1.10.1740.10">
    <property type="match status" value="1"/>
</dbReference>
<keyword evidence="10" id="KW-1185">Reference proteome</keyword>
<comment type="caution">
    <text evidence="9">The sequence shown here is derived from an EMBL/GenBank/DDBJ whole genome shotgun (WGS) entry which is preliminary data.</text>
</comment>
<dbReference type="CDD" id="cd06171">
    <property type="entry name" value="Sigma70_r4"/>
    <property type="match status" value="1"/>
</dbReference>
<evidence type="ECO:0000256" key="3">
    <source>
        <dbReference type="ARBA" id="ARBA00023082"/>
    </source>
</evidence>
<reference evidence="9 10" key="1">
    <citation type="submission" date="2017-10" db="EMBL/GenBank/DDBJ databases">
        <title>The draft genome sequence of Lewinella nigricans NBRC 102662.</title>
        <authorList>
            <person name="Wang K."/>
        </authorList>
    </citation>
    <scope>NUCLEOTIDE SEQUENCE [LARGE SCALE GENOMIC DNA]</scope>
    <source>
        <strain evidence="9 10">NBRC 102662</strain>
    </source>
</reference>
<keyword evidence="3 6" id="KW-0731">Sigma factor</keyword>
<name>A0A2D0NE78_FLAN2</name>
<dbReference type="PANTHER" id="PTHR43133:SF8">
    <property type="entry name" value="RNA POLYMERASE SIGMA FACTOR HI_1459-RELATED"/>
    <property type="match status" value="1"/>
</dbReference>
<proteinExistence type="inferred from homology"/>